<evidence type="ECO:0000313" key="2">
    <source>
        <dbReference type="Proteomes" id="UP000499080"/>
    </source>
</evidence>
<gene>
    <name evidence="1" type="ORF">AVEN_74367_1</name>
</gene>
<reference evidence="1 2" key="1">
    <citation type="journal article" date="2019" name="Sci. Rep.">
        <title>Orb-weaving spider Araneus ventricosus genome elucidates the spidroin gene catalogue.</title>
        <authorList>
            <person name="Kono N."/>
            <person name="Nakamura H."/>
            <person name="Ohtoshi R."/>
            <person name="Moran D.A.P."/>
            <person name="Shinohara A."/>
            <person name="Yoshida Y."/>
            <person name="Fujiwara M."/>
            <person name="Mori M."/>
            <person name="Tomita M."/>
            <person name="Arakawa K."/>
        </authorList>
    </citation>
    <scope>NUCLEOTIDE SEQUENCE [LARGE SCALE GENOMIC DNA]</scope>
</reference>
<name>A0A4Y2SJP0_ARAVE</name>
<protein>
    <submittedName>
        <fullName evidence="1">Uncharacterized protein</fullName>
    </submittedName>
</protein>
<accession>A0A4Y2SJP0</accession>
<organism evidence="1 2">
    <name type="scientific">Araneus ventricosus</name>
    <name type="common">Orbweaver spider</name>
    <name type="synonym">Epeira ventricosa</name>
    <dbReference type="NCBI Taxonomy" id="182803"/>
    <lineage>
        <taxon>Eukaryota</taxon>
        <taxon>Metazoa</taxon>
        <taxon>Ecdysozoa</taxon>
        <taxon>Arthropoda</taxon>
        <taxon>Chelicerata</taxon>
        <taxon>Arachnida</taxon>
        <taxon>Araneae</taxon>
        <taxon>Araneomorphae</taxon>
        <taxon>Entelegynae</taxon>
        <taxon>Araneoidea</taxon>
        <taxon>Araneidae</taxon>
        <taxon>Araneus</taxon>
    </lineage>
</organism>
<keyword evidence="2" id="KW-1185">Reference proteome</keyword>
<proteinExistence type="predicted"/>
<sequence>MYEVLYLPSQLSWCHAACKKEGEENRSMLSSQALDPFGGGRSFEDGIKLRREQNSIDPLIAVKFVSYNTPIPCILTCYSKFLGLFWSFRDFVDAQ</sequence>
<dbReference type="Proteomes" id="UP000499080">
    <property type="component" value="Unassembled WGS sequence"/>
</dbReference>
<dbReference type="AlphaFoldDB" id="A0A4Y2SJP0"/>
<comment type="caution">
    <text evidence="1">The sequence shown here is derived from an EMBL/GenBank/DDBJ whole genome shotgun (WGS) entry which is preliminary data.</text>
</comment>
<evidence type="ECO:0000313" key="1">
    <source>
        <dbReference type="EMBL" id="GBN87469.1"/>
    </source>
</evidence>
<dbReference type="EMBL" id="BGPR01021813">
    <property type="protein sequence ID" value="GBN87469.1"/>
    <property type="molecule type" value="Genomic_DNA"/>
</dbReference>